<proteinExistence type="predicted"/>
<protein>
    <submittedName>
        <fullName evidence="2">Uncharacterized protein</fullName>
    </submittedName>
</protein>
<name>A0A1Z5HT20_9FIRM</name>
<evidence type="ECO:0000256" key="1">
    <source>
        <dbReference type="SAM" id="Phobius"/>
    </source>
</evidence>
<reference evidence="3" key="1">
    <citation type="journal article" date="2017" name="Appl. Environ. Microbiol.">
        <title>Genomic analysis of Calderihabitans maritimus KKC1, a thermophilic hydrogenogenic carboxydotrophic bacterium isolated from marine sediment.</title>
        <authorList>
            <person name="Omae K."/>
            <person name="Yoneda Y."/>
            <person name="Fukuyama Y."/>
            <person name="Yoshida T."/>
            <person name="Sako Y."/>
        </authorList>
    </citation>
    <scope>NUCLEOTIDE SEQUENCE [LARGE SCALE GENOMIC DNA]</scope>
    <source>
        <strain evidence="3">KKC1</strain>
    </source>
</reference>
<dbReference type="AlphaFoldDB" id="A0A1Z5HT20"/>
<keyword evidence="1" id="KW-1133">Transmembrane helix</keyword>
<evidence type="ECO:0000313" key="2">
    <source>
        <dbReference type="EMBL" id="GAW92683.1"/>
    </source>
</evidence>
<keyword evidence="3" id="KW-1185">Reference proteome</keyword>
<accession>A0A1Z5HT20</accession>
<gene>
    <name evidence="2" type="ORF">KKC1_18330</name>
</gene>
<feature type="transmembrane region" description="Helical" evidence="1">
    <location>
        <begin position="20"/>
        <end position="41"/>
    </location>
</feature>
<keyword evidence="1" id="KW-0812">Transmembrane</keyword>
<comment type="caution">
    <text evidence="2">The sequence shown here is derived from an EMBL/GenBank/DDBJ whole genome shotgun (WGS) entry which is preliminary data.</text>
</comment>
<dbReference type="EMBL" id="BDGJ01000090">
    <property type="protein sequence ID" value="GAW92683.1"/>
    <property type="molecule type" value="Genomic_DNA"/>
</dbReference>
<organism evidence="2 3">
    <name type="scientific">Calderihabitans maritimus</name>
    <dbReference type="NCBI Taxonomy" id="1246530"/>
    <lineage>
        <taxon>Bacteria</taxon>
        <taxon>Bacillati</taxon>
        <taxon>Bacillota</taxon>
        <taxon>Clostridia</taxon>
        <taxon>Neomoorellales</taxon>
        <taxon>Calderihabitantaceae</taxon>
        <taxon>Calderihabitans</taxon>
    </lineage>
</organism>
<keyword evidence="1" id="KW-0472">Membrane</keyword>
<dbReference type="Proteomes" id="UP000197032">
    <property type="component" value="Unassembled WGS sequence"/>
</dbReference>
<sequence length="54" mass="6506">MNRNLVQRTPLKETYLTLGFFFFPLREICCYFFEMFLIIFFGNNSKKLDSQLIG</sequence>
<evidence type="ECO:0000313" key="3">
    <source>
        <dbReference type="Proteomes" id="UP000197032"/>
    </source>
</evidence>